<evidence type="ECO:0000256" key="1">
    <source>
        <dbReference type="SAM" id="MobiDB-lite"/>
    </source>
</evidence>
<evidence type="ECO:0000313" key="3">
    <source>
        <dbReference type="Proteomes" id="UP001576780"/>
    </source>
</evidence>
<organism evidence="2 3">
    <name type="scientific">Floridaenema evergladense BLCC-F167</name>
    <dbReference type="NCBI Taxonomy" id="3153639"/>
    <lineage>
        <taxon>Bacteria</taxon>
        <taxon>Bacillati</taxon>
        <taxon>Cyanobacteriota</taxon>
        <taxon>Cyanophyceae</taxon>
        <taxon>Oscillatoriophycideae</taxon>
        <taxon>Aerosakkonematales</taxon>
        <taxon>Aerosakkonemataceae</taxon>
        <taxon>Floridanema</taxon>
        <taxon>Floridanema evergladense</taxon>
    </lineage>
</organism>
<accession>A0ABV4WGS8</accession>
<feature type="compositionally biased region" description="Basic and acidic residues" evidence="1">
    <location>
        <begin position="11"/>
        <end position="62"/>
    </location>
</feature>
<dbReference type="Proteomes" id="UP001576780">
    <property type="component" value="Unassembled WGS sequence"/>
</dbReference>
<name>A0ABV4WGS8_9CYAN</name>
<comment type="caution">
    <text evidence="2">The sequence shown here is derived from an EMBL/GenBank/DDBJ whole genome shotgun (WGS) entry which is preliminary data.</text>
</comment>
<dbReference type="EMBL" id="JBHFNT010000058">
    <property type="protein sequence ID" value="MFB2834255.1"/>
    <property type="molecule type" value="Genomic_DNA"/>
</dbReference>
<evidence type="ECO:0000313" key="2">
    <source>
        <dbReference type="EMBL" id="MFB2834255.1"/>
    </source>
</evidence>
<dbReference type="RefSeq" id="WP_413267397.1">
    <property type="nucleotide sequence ID" value="NZ_JBHFNT010000058.1"/>
</dbReference>
<feature type="region of interest" description="Disordered" evidence="1">
    <location>
        <begin position="1"/>
        <end position="82"/>
    </location>
</feature>
<gene>
    <name evidence="2" type="ORF">ACE1CA_06950</name>
</gene>
<sequence length="82" mass="9912">MDLDEDMATDAQRKAIERYRQTEKGKQAQREAQERYAQTEEGKEALKRASKKYEAENADARREYKRLKQREYRAKQKQEKLD</sequence>
<proteinExistence type="predicted"/>
<protein>
    <submittedName>
        <fullName evidence="2">Uncharacterized protein</fullName>
    </submittedName>
</protein>
<feature type="compositionally biased region" description="Basic and acidic residues" evidence="1">
    <location>
        <begin position="69"/>
        <end position="82"/>
    </location>
</feature>
<reference evidence="2 3" key="1">
    <citation type="submission" date="2024-09" db="EMBL/GenBank/DDBJ databases">
        <title>Floridaenema gen nov. (Aerosakkonemataceae, Aerosakkonematales ord. nov., Cyanobacteria) from benthic tropical and subtropical fresh waters, with the description of four new species.</title>
        <authorList>
            <person name="Moretto J.A."/>
            <person name="Berthold D.E."/>
            <person name="Lefler F.W."/>
            <person name="Huang I.-S."/>
            <person name="Laughinghouse H. IV."/>
        </authorList>
    </citation>
    <scope>NUCLEOTIDE SEQUENCE [LARGE SCALE GENOMIC DNA]</scope>
    <source>
        <strain evidence="2 3">BLCC-F167</strain>
    </source>
</reference>
<keyword evidence="3" id="KW-1185">Reference proteome</keyword>